<accession>A0A4R5EK14</accession>
<sequence length="177" mass="18771">MEIFSMSYLCPLAVAAVSLFIATGCAAQTETGTMPVIVDGADYLLSVSVTNKRAKSGWSEAVPSFDQVSVNGFLEKGGAIDMNVYVSFGVLTMNGAQTITDADIILTERGTEGGWMTVDSDDPVVTLTTYEKSDAGVLVEGSFSGAPDYRKSLYKMTDERGAVRTVSGSFSILYPAK</sequence>
<gene>
    <name evidence="2" type="ORF">E1B25_18935</name>
</gene>
<dbReference type="AlphaFoldDB" id="A0A4R5EK14"/>
<reference evidence="2 3" key="1">
    <citation type="submission" date="2019-03" db="EMBL/GenBank/DDBJ databases">
        <authorList>
            <person name="Zhang S."/>
        </authorList>
    </citation>
    <scope>NUCLEOTIDE SEQUENCE [LARGE SCALE GENOMIC DNA]</scope>
    <source>
        <strain evidence="2 3">S4J41</strain>
    </source>
</reference>
<dbReference type="EMBL" id="SMFP01000017">
    <property type="protein sequence ID" value="TDE34808.1"/>
    <property type="molecule type" value="Genomic_DNA"/>
</dbReference>
<organism evidence="2 3">
    <name type="scientific">Antarcticimicrobium sediminis</name>
    <dbReference type="NCBI Taxonomy" id="2546227"/>
    <lineage>
        <taxon>Bacteria</taxon>
        <taxon>Pseudomonadati</taxon>
        <taxon>Pseudomonadota</taxon>
        <taxon>Alphaproteobacteria</taxon>
        <taxon>Rhodobacterales</taxon>
        <taxon>Paracoccaceae</taxon>
        <taxon>Antarcticimicrobium</taxon>
    </lineage>
</organism>
<name>A0A4R5EK14_9RHOB</name>
<proteinExistence type="predicted"/>
<dbReference type="RefSeq" id="WP_132831151.1">
    <property type="nucleotide sequence ID" value="NZ_SMFP01000017.1"/>
</dbReference>
<feature type="signal peptide" evidence="1">
    <location>
        <begin position="1"/>
        <end position="26"/>
    </location>
</feature>
<dbReference type="OrthoDB" id="9848494at2"/>
<keyword evidence="1" id="KW-0732">Signal</keyword>
<evidence type="ECO:0000313" key="3">
    <source>
        <dbReference type="Proteomes" id="UP000294662"/>
    </source>
</evidence>
<evidence type="ECO:0000313" key="2">
    <source>
        <dbReference type="EMBL" id="TDE34808.1"/>
    </source>
</evidence>
<comment type="caution">
    <text evidence="2">The sequence shown here is derived from an EMBL/GenBank/DDBJ whole genome shotgun (WGS) entry which is preliminary data.</text>
</comment>
<dbReference type="Proteomes" id="UP000294662">
    <property type="component" value="Unassembled WGS sequence"/>
</dbReference>
<feature type="chain" id="PRO_5020763192" evidence="1">
    <location>
        <begin position="27"/>
        <end position="177"/>
    </location>
</feature>
<protein>
    <submittedName>
        <fullName evidence="2">Uncharacterized protein</fullName>
    </submittedName>
</protein>
<keyword evidence="3" id="KW-1185">Reference proteome</keyword>
<evidence type="ECO:0000256" key="1">
    <source>
        <dbReference type="SAM" id="SignalP"/>
    </source>
</evidence>